<evidence type="ECO:0000256" key="1">
    <source>
        <dbReference type="SAM" id="Phobius"/>
    </source>
</evidence>
<reference evidence="3" key="1">
    <citation type="submission" date="2024-07" db="EMBL/GenBank/DDBJ databases">
        <title>Two chromosome-level genome assemblies of Korean endemic species Abeliophyllum distichum and Forsythia ovata (Oleaceae).</title>
        <authorList>
            <person name="Jang H."/>
        </authorList>
    </citation>
    <scope>NUCLEOTIDE SEQUENCE [LARGE SCALE GENOMIC DNA]</scope>
</reference>
<gene>
    <name evidence="2" type="ORF">Fot_41276</name>
</gene>
<evidence type="ECO:0000313" key="3">
    <source>
        <dbReference type="Proteomes" id="UP001604277"/>
    </source>
</evidence>
<proteinExistence type="predicted"/>
<accession>A0ABD1RHS3</accession>
<keyword evidence="1" id="KW-1133">Transmembrane helix</keyword>
<protein>
    <submittedName>
        <fullName evidence="2">Uncharacterized protein</fullName>
    </submittedName>
</protein>
<dbReference type="AlphaFoldDB" id="A0ABD1RHS3"/>
<dbReference type="EMBL" id="JBFOLJ010000012">
    <property type="protein sequence ID" value="KAL2487984.1"/>
    <property type="molecule type" value="Genomic_DNA"/>
</dbReference>
<keyword evidence="1" id="KW-0812">Transmembrane</keyword>
<organism evidence="2 3">
    <name type="scientific">Forsythia ovata</name>
    <dbReference type="NCBI Taxonomy" id="205694"/>
    <lineage>
        <taxon>Eukaryota</taxon>
        <taxon>Viridiplantae</taxon>
        <taxon>Streptophyta</taxon>
        <taxon>Embryophyta</taxon>
        <taxon>Tracheophyta</taxon>
        <taxon>Spermatophyta</taxon>
        <taxon>Magnoliopsida</taxon>
        <taxon>eudicotyledons</taxon>
        <taxon>Gunneridae</taxon>
        <taxon>Pentapetalae</taxon>
        <taxon>asterids</taxon>
        <taxon>lamiids</taxon>
        <taxon>Lamiales</taxon>
        <taxon>Oleaceae</taxon>
        <taxon>Forsythieae</taxon>
        <taxon>Forsythia</taxon>
    </lineage>
</organism>
<keyword evidence="3" id="KW-1185">Reference proteome</keyword>
<evidence type="ECO:0000313" key="2">
    <source>
        <dbReference type="EMBL" id="KAL2487984.1"/>
    </source>
</evidence>
<dbReference type="Proteomes" id="UP001604277">
    <property type="component" value="Unassembled WGS sequence"/>
</dbReference>
<sequence length="185" mass="21723">MCYKICTFSNYFIITCYYWYFIVVYFYRTDAGNGPLLQPTGNGPLLQPIQPHGASTPFAYTEALELFQCHTIRPSLANENRLDNIVRVSIGGRDHFDLFFFNPQTSLATVKVQLDKRIFDDFLDKHEHQWKVQEYSPNIVALWKVEALLDMFLHPYEYFNKVYSRFLEVDDMEKETKQSGSEEGD</sequence>
<feature type="transmembrane region" description="Helical" evidence="1">
    <location>
        <begin position="7"/>
        <end position="27"/>
    </location>
</feature>
<keyword evidence="1" id="KW-0472">Membrane</keyword>
<comment type="caution">
    <text evidence="2">The sequence shown here is derived from an EMBL/GenBank/DDBJ whole genome shotgun (WGS) entry which is preliminary data.</text>
</comment>
<name>A0ABD1RHS3_9LAMI</name>